<sequence length="214" mass="23826">MGAKLIPYSEKSLQTGGKVQIILPSCWGNVNQLSPHLIVRAHCIGVVDRSPCTWQYAETIVDSLYIVTKACGRSPKLQTLHVAAGLQSFTLGLSTWSQSVMASQFLTSSDIFHGLPYIHETLMKYGRGLYIFQVGSLPVMAQYGLEEGDTVWAIDGSRAFSILRRLANGQYQIVSDCYLLPIYGLDCWVPGSAQGESDFDPFRMGFETRWIEIY</sequence>
<reference evidence="1" key="1">
    <citation type="journal article" date="2020" name="Stud. Mycol.">
        <title>101 Dothideomycetes genomes: a test case for predicting lifestyles and emergence of pathogens.</title>
        <authorList>
            <person name="Haridas S."/>
            <person name="Albert R."/>
            <person name="Binder M."/>
            <person name="Bloem J."/>
            <person name="Labutti K."/>
            <person name="Salamov A."/>
            <person name="Andreopoulos B."/>
            <person name="Baker S."/>
            <person name="Barry K."/>
            <person name="Bills G."/>
            <person name="Bluhm B."/>
            <person name="Cannon C."/>
            <person name="Castanera R."/>
            <person name="Culley D."/>
            <person name="Daum C."/>
            <person name="Ezra D."/>
            <person name="Gonzalez J."/>
            <person name="Henrissat B."/>
            <person name="Kuo A."/>
            <person name="Liang C."/>
            <person name="Lipzen A."/>
            <person name="Lutzoni F."/>
            <person name="Magnuson J."/>
            <person name="Mondo S."/>
            <person name="Nolan M."/>
            <person name="Ohm R."/>
            <person name="Pangilinan J."/>
            <person name="Park H.-J."/>
            <person name="Ramirez L."/>
            <person name="Alfaro M."/>
            <person name="Sun H."/>
            <person name="Tritt A."/>
            <person name="Yoshinaga Y."/>
            <person name="Zwiers L.-H."/>
            <person name="Turgeon B."/>
            <person name="Goodwin S."/>
            <person name="Spatafora J."/>
            <person name="Crous P."/>
            <person name="Grigoriev I."/>
        </authorList>
    </citation>
    <scope>NUCLEOTIDE SEQUENCE</scope>
    <source>
        <strain evidence="1">CBS 122367</strain>
    </source>
</reference>
<gene>
    <name evidence="1" type="ORF">K458DRAFT_381454</name>
</gene>
<keyword evidence="2" id="KW-1185">Reference proteome</keyword>
<organism evidence="1 2">
    <name type="scientific">Lentithecium fluviatile CBS 122367</name>
    <dbReference type="NCBI Taxonomy" id="1168545"/>
    <lineage>
        <taxon>Eukaryota</taxon>
        <taxon>Fungi</taxon>
        <taxon>Dikarya</taxon>
        <taxon>Ascomycota</taxon>
        <taxon>Pezizomycotina</taxon>
        <taxon>Dothideomycetes</taxon>
        <taxon>Pleosporomycetidae</taxon>
        <taxon>Pleosporales</taxon>
        <taxon>Massarineae</taxon>
        <taxon>Lentitheciaceae</taxon>
        <taxon>Lentithecium</taxon>
    </lineage>
</organism>
<accession>A0A6G1JNA6</accession>
<dbReference type="AlphaFoldDB" id="A0A6G1JNA6"/>
<dbReference type="Proteomes" id="UP000799291">
    <property type="component" value="Unassembled WGS sequence"/>
</dbReference>
<name>A0A6G1JNA6_9PLEO</name>
<dbReference type="EMBL" id="MU005569">
    <property type="protein sequence ID" value="KAF2691605.1"/>
    <property type="molecule type" value="Genomic_DNA"/>
</dbReference>
<proteinExistence type="predicted"/>
<evidence type="ECO:0000313" key="2">
    <source>
        <dbReference type="Proteomes" id="UP000799291"/>
    </source>
</evidence>
<evidence type="ECO:0008006" key="3">
    <source>
        <dbReference type="Google" id="ProtNLM"/>
    </source>
</evidence>
<evidence type="ECO:0000313" key="1">
    <source>
        <dbReference type="EMBL" id="KAF2691605.1"/>
    </source>
</evidence>
<protein>
    <recommendedName>
        <fullName evidence="3">Heterokaryon incompatibility domain-containing protein</fullName>
    </recommendedName>
</protein>